<feature type="transmembrane region" description="Helical" evidence="1">
    <location>
        <begin position="397"/>
        <end position="419"/>
    </location>
</feature>
<feature type="transmembrane region" description="Helical" evidence="1">
    <location>
        <begin position="333"/>
        <end position="357"/>
    </location>
</feature>
<evidence type="ECO:0000313" key="2">
    <source>
        <dbReference type="EMBL" id="MBD2195354.1"/>
    </source>
</evidence>
<organism evidence="2 3">
    <name type="scientific">Calothrix parietina FACHB-288</name>
    <dbReference type="NCBI Taxonomy" id="2692896"/>
    <lineage>
        <taxon>Bacteria</taxon>
        <taxon>Bacillati</taxon>
        <taxon>Cyanobacteriota</taxon>
        <taxon>Cyanophyceae</taxon>
        <taxon>Nostocales</taxon>
        <taxon>Calotrichaceae</taxon>
        <taxon>Calothrix</taxon>
    </lineage>
</organism>
<feature type="transmembrane region" description="Helical" evidence="1">
    <location>
        <begin position="6"/>
        <end position="29"/>
    </location>
</feature>
<keyword evidence="1" id="KW-1133">Transmembrane helix</keyword>
<comment type="caution">
    <text evidence="2">The sequence shown here is derived from an EMBL/GenBank/DDBJ whole genome shotgun (WGS) entry which is preliminary data.</text>
</comment>
<evidence type="ECO:0000313" key="3">
    <source>
        <dbReference type="Proteomes" id="UP000658514"/>
    </source>
</evidence>
<proteinExistence type="predicted"/>
<dbReference type="Proteomes" id="UP000658514">
    <property type="component" value="Unassembled WGS sequence"/>
</dbReference>
<keyword evidence="1" id="KW-0472">Membrane</keyword>
<feature type="transmembrane region" description="Helical" evidence="1">
    <location>
        <begin position="229"/>
        <end position="249"/>
    </location>
</feature>
<keyword evidence="1" id="KW-0812">Transmembrane</keyword>
<feature type="transmembrane region" description="Helical" evidence="1">
    <location>
        <begin position="363"/>
        <end position="385"/>
    </location>
</feature>
<dbReference type="RefSeq" id="WP_190539450.1">
    <property type="nucleotide sequence ID" value="NZ_CAWPNO010000128.1"/>
</dbReference>
<feature type="transmembrane region" description="Helical" evidence="1">
    <location>
        <begin position="425"/>
        <end position="444"/>
    </location>
</feature>
<feature type="transmembrane region" description="Helical" evidence="1">
    <location>
        <begin position="142"/>
        <end position="167"/>
    </location>
</feature>
<reference evidence="2 3" key="1">
    <citation type="journal article" date="2020" name="ISME J.">
        <title>Comparative genomics reveals insights into cyanobacterial evolution and habitat adaptation.</title>
        <authorList>
            <person name="Chen M.Y."/>
            <person name="Teng W.K."/>
            <person name="Zhao L."/>
            <person name="Hu C.X."/>
            <person name="Zhou Y.K."/>
            <person name="Han B.P."/>
            <person name="Song L.R."/>
            <person name="Shu W.S."/>
        </authorList>
    </citation>
    <scope>NUCLEOTIDE SEQUENCE [LARGE SCALE GENOMIC DNA]</scope>
    <source>
        <strain evidence="2 3">FACHB-288</strain>
    </source>
</reference>
<gene>
    <name evidence="2" type="ORF">H6G24_07590</name>
</gene>
<sequence length="603" mass="68404">MIFLQTVIFDVLTTIWVVMLFVIVFIWLPSKVFIFPDKMSWASRIVGSWSRIVLVTLFGVWLLSALHLFSWFTLVFLYGGCFLLRWLHHHNWRFRKQLQLINQRVGCIVLDALDQGFLPKIRQGWQRILQFGKEELAMVEKLIAIALSQNILEVLLLAVILTFAVLLRFEHPLRELRFGNPDSYGVLLATRQIIAGDWPGQIHSFPTLSTLASVLSLLGAVDAMQVIRFLNPLLGCLLVLSVGYSLGVISQNRTAGFGAMYSLGAYLFTSHLELSQVTPLWLQQWLTTVTESLNSSLIRQWAGGNLEIGAIFLVLGLARGWEASRSLHRRDAVIDTVCCLTIVAIAKPTLLVLALIGGMSFFFAGRIALTVMTTSWILLALVSALPENPLGWESSFLVTLPVGLSWLWGLMLIPVSWLLSLVLGLWSEITCLILVFAIAVNFLLPNPPKLSYLEYEIAARKTLELRARFPIKRWLIVAPVEQLAESYGAGWYEDLGLFVEKYAAKVSNPDFHFRYSVENMFILVEKRPLVTGISENYTLPYSVLSDPTYRNYRSSAGRASLEFTALQLCETYRHLHEKDVAIYYEDRDLRIYQIQVPEDQLPK</sequence>
<evidence type="ECO:0000256" key="1">
    <source>
        <dbReference type="SAM" id="Phobius"/>
    </source>
</evidence>
<feature type="transmembrane region" description="Helical" evidence="1">
    <location>
        <begin position="302"/>
        <end position="321"/>
    </location>
</feature>
<keyword evidence="3" id="KW-1185">Reference proteome</keyword>
<feature type="transmembrane region" description="Helical" evidence="1">
    <location>
        <begin position="261"/>
        <end position="282"/>
    </location>
</feature>
<name>A0ABR8A694_9CYAN</name>
<accession>A0ABR8A694</accession>
<protein>
    <submittedName>
        <fullName evidence="2">Uncharacterized protein</fullName>
    </submittedName>
</protein>
<dbReference type="EMBL" id="JACJQH010000009">
    <property type="protein sequence ID" value="MBD2195354.1"/>
    <property type="molecule type" value="Genomic_DNA"/>
</dbReference>
<feature type="transmembrane region" description="Helical" evidence="1">
    <location>
        <begin position="68"/>
        <end position="87"/>
    </location>
</feature>